<gene>
    <name evidence="1" type="ORF">V7V80_10595</name>
</gene>
<name>A0ABU8R5H0_9PSED</name>
<comment type="caution">
    <text evidence="1">The sequence shown here is derived from an EMBL/GenBank/DDBJ whole genome shotgun (WGS) entry which is preliminary data.</text>
</comment>
<proteinExistence type="predicted"/>
<protein>
    <submittedName>
        <fullName evidence="1">Uncharacterized protein</fullName>
    </submittedName>
</protein>
<accession>A0ABU8R5H0</accession>
<evidence type="ECO:0000313" key="1">
    <source>
        <dbReference type="EMBL" id="MEJ5905127.1"/>
    </source>
</evidence>
<keyword evidence="2" id="KW-1185">Reference proteome</keyword>
<sequence>MTLDTKGWVAQMDNMPGATAFRVSGSVMVGHPGIHPTLSLRKIQDKSFALALELTLETDQGIYPQVVTQKPVSFNMPGDHSNIPKVDIFHDGALITSISEIMVTY</sequence>
<evidence type="ECO:0000313" key="2">
    <source>
        <dbReference type="Proteomes" id="UP001377692"/>
    </source>
</evidence>
<reference evidence="1 2" key="1">
    <citation type="submission" date="2024-02" db="EMBL/GenBank/DDBJ databases">
        <title>Identification of pathogenicity and growth-promoting functions of Pseudomonas putida variants.</title>
        <authorList>
            <person name="Sun J."/>
        </authorList>
    </citation>
    <scope>NUCLEOTIDE SEQUENCE [LARGE SCALE GENOMIC DNA]</scope>
    <source>
        <strain evidence="1 2">A04</strain>
    </source>
</reference>
<dbReference type="EMBL" id="JBBHLD010000007">
    <property type="protein sequence ID" value="MEJ5905127.1"/>
    <property type="molecule type" value="Genomic_DNA"/>
</dbReference>
<organism evidence="1 2">
    <name type="scientific">Pseudomonas kermanshahensis</name>
    <dbReference type="NCBI Taxonomy" id="2745482"/>
    <lineage>
        <taxon>Bacteria</taxon>
        <taxon>Pseudomonadati</taxon>
        <taxon>Pseudomonadota</taxon>
        <taxon>Gammaproteobacteria</taxon>
        <taxon>Pseudomonadales</taxon>
        <taxon>Pseudomonadaceae</taxon>
        <taxon>Pseudomonas</taxon>
    </lineage>
</organism>
<dbReference type="RefSeq" id="WP_027592100.1">
    <property type="nucleotide sequence ID" value="NZ_JABWRY020000002.1"/>
</dbReference>
<dbReference type="Proteomes" id="UP001377692">
    <property type="component" value="Unassembled WGS sequence"/>
</dbReference>